<sequence length="161" mass="18935">MIELYIENLHTHKGRWFELPIDWEEVKEKIELDDGQEHLITDYMAPFTLSHYENFNEMNEVAEQLDEHSGHPAIHYLGELVEYGFFSDILDAFEQIDEIQVYSDCYSYKDYAEQLVDDLGYLSGVPDLIKWNVDYEGIGEDLRQDGRLYQANDNTIIEVLS</sequence>
<dbReference type="EMBL" id="JXKM01000001">
    <property type="protein sequence ID" value="OJG37344.1"/>
    <property type="molecule type" value="Genomic_DNA"/>
</dbReference>
<accession>A0A1L8SZP1</accession>
<dbReference type="InterPro" id="IPR041893">
    <property type="entry name" value="ArdA_dom3"/>
</dbReference>
<dbReference type="OrthoDB" id="944647at2"/>
<dbReference type="RefSeq" id="WP_025188530.1">
    <property type="nucleotide sequence ID" value="NZ_JBHLVS010000018.1"/>
</dbReference>
<dbReference type="STRING" id="319970.RV00_GL000301"/>
<protein>
    <submittedName>
        <fullName evidence="1">Antirestriction protein</fullName>
    </submittedName>
</protein>
<evidence type="ECO:0000313" key="2">
    <source>
        <dbReference type="Proteomes" id="UP000183700"/>
    </source>
</evidence>
<name>A0A1L8SZP1_9ENTE</name>
<evidence type="ECO:0000313" key="1">
    <source>
        <dbReference type="EMBL" id="OJG37344.1"/>
    </source>
</evidence>
<dbReference type="Pfam" id="PF07275">
    <property type="entry name" value="ArdA"/>
    <property type="match status" value="1"/>
</dbReference>
<dbReference type="AlphaFoldDB" id="A0A1L8SZP1"/>
<proteinExistence type="predicted"/>
<dbReference type="InterPro" id="IPR009899">
    <property type="entry name" value="ArdA"/>
</dbReference>
<dbReference type="InterPro" id="IPR041895">
    <property type="entry name" value="ArdA_dom1"/>
</dbReference>
<organism evidence="1 2">
    <name type="scientific">Enterococcus devriesei</name>
    <dbReference type="NCBI Taxonomy" id="319970"/>
    <lineage>
        <taxon>Bacteria</taxon>
        <taxon>Bacillati</taxon>
        <taxon>Bacillota</taxon>
        <taxon>Bacilli</taxon>
        <taxon>Lactobacillales</taxon>
        <taxon>Enterococcaceae</taxon>
        <taxon>Enterococcus</taxon>
    </lineage>
</organism>
<gene>
    <name evidence="1" type="ORF">RV00_GL000301</name>
</gene>
<dbReference type="Gene3D" id="3.10.20.480">
    <property type="entry name" value="Antirestriction protein ArdA, domain 1"/>
    <property type="match status" value="1"/>
</dbReference>
<reference evidence="1 2" key="1">
    <citation type="submission" date="2014-12" db="EMBL/GenBank/DDBJ databases">
        <title>Draft genome sequences of 29 type strains of Enterococci.</title>
        <authorList>
            <person name="Zhong Z."/>
            <person name="Sun Z."/>
            <person name="Liu W."/>
            <person name="Zhang W."/>
            <person name="Zhang H."/>
        </authorList>
    </citation>
    <scope>NUCLEOTIDE SEQUENCE [LARGE SCALE GENOMIC DNA]</scope>
    <source>
        <strain evidence="1 2">DSM 22802</strain>
    </source>
</reference>
<dbReference type="Proteomes" id="UP000183700">
    <property type="component" value="Unassembled WGS sequence"/>
</dbReference>
<keyword evidence="2" id="KW-1185">Reference proteome</keyword>
<dbReference type="Gene3D" id="1.10.10.1190">
    <property type="entry name" value="Antirestriction protein ArdA, domain 3"/>
    <property type="match status" value="1"/>
</dbReference>
<comment type="caution">
    <text evidence="1">The sequence shown here is derived from an EMBL/GenBank/DDBJ whole genome shotgun (WGS) entry which is preliminary data.</text>
</comment>